<proteinExistence type="predicted"/>
<gene>
    <name evidence="5" type="ORF">GCM10022419_035350</name>
</gene>
<accession>A0ABP6WJV8</accession>
<dbReference type="RefSeq" id="WP_345562979.1">
    <property type="nucleotide sequence ID" value="NZ_BAABDQ010000006.1"/>
</dbReference>
<dbReference type="EMBL" id="BAABDQ010000006">
    <property type="protein sequence ID" value="GAA3551972.1"/>
    <property type="molecule type" value="Genomic_DNA"/>
</dbReference>
<dbReference type="Pfam" id="PF05719">
    <property type="entry name" value="GPP34"/>
    <property type="match status" value="1"/>
</dbReference>
<dbReference type="Gene3D" id="1.10.3630.10">
    <property type="entry name" value="yeast vps74-n-term truncation variant domain like"/>
    <property type="match status" value="1"/>
</dbReference>
<keyword evidence="6" id="KW-1185">Reference proteome</keyword>
<dbReference type="InterPro" id="IPR008628">
    <property type="entry name" value="GPP34-like"/>
</dbReference>
<dbReference type="Proteomes" id="UP001500630">
    <property type="component" value="Unassembled WGS sequence"/>
</dbReference>
<evidence type="ECO:0000256" key="4">
    <source>
        <dbReference type="ARBA" id="ARBA00023136"/>
    </source>
</evidence>
<protein>
    <recommendedName>
        <fullName evidence="7">GPP34 family phosphoprotein</fullName>
    </recommendedName>
</protein>
<evidence type="ECO:0000313" key="5">
    <source>
        <dbReference type="EMBL" id="GAA3551972.1"/>
    </source>
</evidence>
<keyword evidence="3" id="KW-0446">Lipid-binding</keyword>
<name>A0ABP6WJV8_9ACTN</name>
<organism evidence="5 6">
    <name type="scientific">Nonomuraea rosea</name>
    <dbReference type="NCBI Taxonomy" id="638574"/>
    <lineage>
        <taxon>Bacteria</taxon>
        <taxon>Bacillati</taxon>
        <taxon>Actinomycetota</taxon>
        <taxon>Actinomycetes</taxon>
        <taxon>Streptosporangiales</taxon>
        <taxon>Streptosporangiaceae</taxon>
        <taxon>Nonomuraea</taxon>
    </lineage>
</organism>
<reference evidence="6" key="1">
    <citation type="journal article" date="2019" name="Int. J. Syst. Evol. Microbiol.">
        <title>The Global Catalogue of Microorganisms (GCM) 10K type strain sequencing project: providing services to taxonomists for standard genome sequencing and annotation.</title>
        <authorList>
            <consortium name="The Broad Institute Genomics Platform"/>
            <consortium name="The Broad Institute Genome Sequencing Center for Infectious Disease"/>
            <person name="Wu L."/>
            <person name="Ma J."/>
        </authorList>
    </citation>
    <scope>NUCLEOTIDE SEQUENCE [LARGE SCALE GENOMIC DNA]</scope>
    <source>
        <strain evidence="6">JCM 17326</strain>
    </source>
</reference>
<comment type="caution">
    <text evidence="5">The sequence shown here is derived from an EMBL/GenBank/DDBJ whole genome shotgun (WGS) entry which is preliminary data.</text>
</comment>
<sequence>MEMRTPVEPGESLPASAFLLAFDPRKERLTVRRDLGRLMRAAVLAELVMNGNLADESGKARAVTAPARPGPLQAAVWEQITSSPPRTWQRWIDRDRKNAYRLIRDELAAARLVEVEHHRFLVFRYERIKPRRLYLSRKLAERVGRAIRGGQPVGRVDQDVRALAALAAAVRLKTVVSGRELRERKGRLDELAGPVRPVTTALRKSVDAANAAAAASAG</sequence>
<keyword evidence="4" id="KW-0472">Membrane</keyword>
<comment type="subcellular location">
    <subcellularLocation>
        <location evidence="1">Golgi apparatus membrane</location>
        <topology evidence="1">Peripheral membrane protein</topology>
        <orientation evidence="1">Cytoplasmic side</orientation>
    </subcellularLocation>
</comment>
<evidence type="ECO:0000256" key="1">
    <source>
        <dbReference type="ARBA" id="ARBA00004255"/>
    </source>
</evidence>
<evidence type="ECO:0000256" key="3">
    <source>
        <dbReference type="ARBA" id="ARBA00023121"/>
    </source>
</evidence>
<evidence type="ECO:0000313" key="6">
    <source>
        <dbReference type="Proteomes" id="UP001500630"/>
    </source>
</evidence>
<dbReference type="InterPro" id="IPR038261">
    <property type="entry name" value="GPP34-like_sf"/>
</dbReference>
<evidence type="ECO:0000256" key="2">
    <source>
        <dbReference type="ARBA" id="ARBA00023034"/>
    </source>
</evidence>
<keyword evidence="2" id="KW-0333">Golgi apparatus</keyword>
<evidence type="ECO:0008006" key="7">
    <source>
        <dbReference type="Google" id="ProtNLM"/>
    </source>
</evidence>